<feature type="domain" description="Late embryogenesis abundant protein LEA-2 subgroup" evidence="2">
    <location>
        <begin position="79"/>
        <end position="180"/>
    </location>
</feature>
<dbReference type="STRING" id="71139.A0A059C248"/>
<keyword evidence="1" id="KW-0812">Transmembrane</keyword>
<dbReference type="SUPFAM" id="SSF117070">
    <property type="entry name" value="LEA14-like"/>
    <property type="match status" value="1"/>
</dbReference>
<evidence type="ECO:0000313" key="3">
    <source>
        <dbReference type="EMBL" id="KCW72329.1"/>
    </source>
</evidence>
<proteinExistence type="predicted"/>
<gene>
    <name evidence="3" type="ORF">EUGRSUZ_E00787</name>
</gene>
<keyword evidence="1" id="KW-1133">Transmembrane helix</keyword>
<dbReference type="Pfam" id="PF03168">
    <property type="entry name" value="LEA_2"/>
    <property type="match status" value="1"/>
</dbReference>
<dbReference type="OMA" id="IMKARTP"/>
<evidence type="ECO:0000256" key="1">
    <source>
        <dbReference type="SAM" id="Phobius"/>
    </source>
</evidence>
<organism evidence="3">
    <name type="scientific">Eucalyptus grandis</name>
    <name type="common">Flooded gum</name>
    <dbReference type="NCBI Taxonomy" id="71139"/>
    <lineage>
        <taxon>Eukaryota</taxon>
        <taxon>Viridiplantae</taxon>
        <taxon>Streptophyta</taxon>
        <taxon>Embryophyta</taxon>
        <taxon>Tracheophyta</taxon>
        <taxon>Spermatophyta</taxon>
        <taxon>Magnoliopsida</taxon>
        <taxon>eudicotyledons</taxon>
        <taxon>Gunneridae</taxon>
        <taxon>Pentapetalae</taxon>
        <taxon>rosids</taxon>
        <taxon>malvids</taxon>
        <taxon>Myrtales</taxon>
        <taxon>Myrtaceae</taxon>
        <taxon>Myrtoideae</taxon>
        <taxon>Eucalypteae</taxon>
        <taxon>Eucalyptus</taxon>
    </lineage>
</organism>
<dbReference type="eggNOG" id="ENOG502SN9T">
    <property type="taxonomic scope" value="Eukaryota"/>
</dbReference>
<dbReference type="InterPro" id="IPR004864">
    <property type="entry name" value="LEA_2"/>
</dbReference>
<dbReference type="OrthoDB" id="1700811at2759"/>
<dbReference type="PANTHER" id="PTHR31852">
    <property type="entry name" value="LATE EMBRYOGENESIS ABUNDANT (LEA) HYDROXYPROLINE-RICH GLYCOPROTEIN FAMILY"/>
    <property type="match status" value="1"/>
</dbReference>
<sequence>MAIKNDAESLPSHEEKRKKRMKWAAYIAAFAVFQVLVIVVFVLVIMKARTPKFRVGTLQINSLETTQAPSFNASFVALIRVKNNNFGPFKYDSANVSFTYGGVQVGEATIPKSKANFMSTKKIDLDVKLSADKLPSSANSTLSGELKSGVLTLMSEATLSGKVEVMIIFKKKKSTKMNCTMEIDVTQKLLKSVKC</sequence>
<accession>A0A059C248</accession>
<dbReference type="AlphaFoldDB" id="A0A059C248"/>
<name>A0A059C248_EUCGR</name>
<dbReference type="InterPro" id="IPR055301">
    <property type="entry name" value="Lea14-like_2"/>
</dbReference>
<evidence type="ECO:0000259" key="2">
    <source>
        <dbReference type="Pfam" id="PF03168"/>
    </source>
</evidence>
<dbReference type="InParanoid" id="A0A059C248"/>
<reference evidence="3" key="1">
    <citation type="submission" date="2013-07" db="EMBL/GenBank/DDBJ databases">
        <title>The genome of Eucalyptus grandis.</title>
        <authorList>
            <person name="Schmutz J."/>
            <person name="Hayes R."/>
            <person name="Myburg A."/>
            <person name="Tuskan G."/>
            <person name="Grattapaglia D."/>
            <person name="Rokhsar D.S."/>
        </authorList>
    </citation>
    <scope>NUCLEOTIDE SEQUENCE</scope>
    <source>
        <tissue evidence="3">Leaf extractions</tissue>
    </source>
</reference>
<protein>
    <recommendedName>
        <fullName evidence="2">Late embryogenesis abundant protein LEA-2 subgroup domain-containing protein</fullName>
    </recommendedName>
</protein>
<feature type="transmembrane region" description="Helical" evidence="1">
    <location>
        <begin position="23"/>
        <end position="45"/>
    </location>
</feature>
<keyword evidence="1" id="KW-0472">Membrane</keyword>
<dbReference type="Gramene" id="KCW72329">
    <property type="protein sequence ID" value="KCW72329"/>
    <property type="gene ID" value="EUGRSUZ_E00787"/>
</dbReference>
<dbReference type="EMBL" id="KK198757">
    <property type="protein sequence ID" value="KCW72329.1"/>
    <property type="molecule type" value="Genomic_DNA"/>
</dbReference>
<dbReference type="KEGG" id="egr:104446080"/>
<dbReference type="Gene3D" id="2.60.40.1820">
    <property type="match status" value="1"/>
</dbReference>